<dbReference type="Proteomes" id="UP000529417">
    <property type="component" value="Unassembled WGS sequence"/>
</dbReference>
<keyword evidence="2" id="KW-1133">Transmembrane helix</keyword>
<feature type="transmembrane region" description="Helical" evidence="2">
    <location>
        <begin position="34"/>
        <end position="55"/>
    </location>
</feature>
<dbReference type="Pfam" id="PF07331">
    <property type="entry name" value="TctB"/>
    <property type="match status" value="1"/>
</dbReference>
<proteinExistence type="predicted"/>
<keyword evidence="2" id="KW-0472">Membrane</keyword>
<accession>A0A7Z0HXU2</accession>
<dbReference type="RefSeq" id="WP_179904976.1">
    <property type="nucleotide sequence ID" value="NZ_JACBXS010000007.1"/>
</dbReference>
<gene>
    <name evidence="4" type="ORF">HUK65_04615</name>
</gene>
<evidence type="ECO:0000256" key="2">
    <source>
        <dbReference type="SAM" id="Phobius"/>
    </source>
</evidence>
<dbReference type="AlphaFoldDB" id="A0A7Z0HXU2"/>
<comment type="caution">
    <text evidence="4">The sequence shown here is derived from an EMBL/GenBank/DDBJ whole genome shotgun (WGS) entry which is preliminary data.</text>
</comment>
<feature type="transmembrane region" description="Helical" evidence="2">
    <location>
        <begin position="62"/>
        <end position="79"/>
    </location>
</feature>
<reference evidence="4 5" key="1">
    <citation type="journal article" date="2000" name="Arch. Microbiol.">
        <title>Rhodobaca bogoriensis gen. nov. and sp. nov., an alkaliphilic purple nonsulfur bacterium from African Rift Valley soda lakes.</title>
        <authorList>
            <person name="Milford A.D."/>
            <person name="Achenbach L.A."/>
            <person name="Jung D.O."/>
            <person name="Madigan M.T."/>
        </authorList>
    </citation>
    <scope>NUCLEOTIDE SEQUENCE [LARGE SCALE GENOMIC DNA]</scope>
    <source>
        <strain evidence="4 5">2376</strain>
    </source>
</reference>
<evidence type="ECO:0000313" key="4">
    <source>
        <dbReference type="EMBL" id="NYS24268.1"/>
    </source>
</evidence>
<feature type="compositionally biased region" description="Basic and acidic residues" evidence="1">
    <location>
        <begin position="15"/>
        <end position="26"/>
    </location>
</feature>
<dbReference type="InterPro" id="IPR009936">
    <property type="entry name" value="DUF1468"/>
</dbReference>
<evidence type="ECO:0000313" key="5">
    <source>
        <dbReference type="Proteomes" id="UP000529417"/>
    </source>
</evidence>
<name>A0A7Z0HXU2_9RHOB</name>
<feature type="domain" description="DUF1468" evidence="3">
    <location>
        <begin position="40"/>
        <end position="176"/>
    </location>
</feature>
<sequence length="190" mass="20981">MIDTPSTKGPEQDPGADRPDATPDPGKLPDRPSHWLFCACLGVISALALIGALEFHYQIRRWPLILSSFILICLVFYAIEQMFLLRKLRAAGLDHLRDPVDPDYSARATAVTTVATAAFGLFLLVAHFFSFLVATLLFVPAYMWMTGSRHLPTLAGVTAGMLVAVWFLFGRILFVPVEAGRLLELPWLAP</sequence>
<evidence type="ECO:0000256" key="1">
    <source>
        <dbReference type="SAM" id="MobiDB-lite"/>
    </source>
</evidence>
<feature type="transmembrane region" description="Helical" evidence="2">
    <location>
        <begin position="151"/>
        <end position="174"/>
    </location>
</feature>
<keyword evidence="5" id="KW-1185">Reference proteome</keyword>
<keyword evidence="2" id="KW-0812">Transmembrane</keyword>
<feature type="transmembrane region" description="Helical" evidence="2">
    <location>
        <begin position="117"/>
        <end position="139"/>
    </location>
</feature>
<dbReference type="EMBL" id="JACBXS010000007">
    <property type="protein sequence ID" value="NYS24268.1"/>
    <property type="molecule type" value="Genomic_DNA"/>
</dbReference>
<evidence type="ECO:0000259" key="3">
    <source>
        <dbReference type="Pfam" id="PF07331"/>
    </source>
</evidence>
<organism evidence="4 5">
    <name type="scientific">Rhabdonatronobacter sediminivivens</name>
    <dbReference type="NCBI Taxonomy" id="2743469"/>
    <lineage>
        <taxon>Bacteria</taxon>
        <taxon>Pseudomonadati</taxon>
        <taxon>Pseudomonadota</taxon>
        <taxon>Alphaproteobacteria</taxon>
        <taxon>Rhodobacterales</taxon>
        <taxon>Paracoccaceae</taxon>
        <taxon>Rhabdonatronobacter</taxon>
    </lineage>
</organism>
<protein>
    <submittedName>
        <fullName evidence="4">Tripartite tricarboxylate transporter TctB family protein</fullName>
    </submittedName>
</protein>
<feature type="region of interest" description="Disordered" evidence="1">
    <location>
        <begin position="1"/>
        <end position="26"/>
    </location>
</feature>